<dbReference type="PANTHER" id="PTHR30469:SF20">
    <property type="entry name" value="EFFLUX RND TRANSPORTER PERIPLASMIC ADAPTOR SUBUNIT"/>
    <property type="match status" value="1"/>
</dbReference>
<comment type="caution">
    <text evidence="7">The sequence shown here is derived from an EMBL/GenBank/DDBJ whole genome shotgun (WGS) entry which is preliminary data.</text>
</comment>
<dbReference type="NCBIfam" id="TIGR01730">
    <property type="entry name" value="RND_mfp"/>
    <property type="match status" value="1"/>
</dbReference>
<keyword evidence="8" id="KW-1185">Reference proteome</keyword>
<proteinExistence type="inferred from homology"/>
<dbReference type="PANTHER" id="PTHR30469">
    <property type="entry name" value="MULTIDRUG RESISTANCE PROTEIN MDTA"/>
    <property type="match status" value="1"/>
</dbReference>
<dbReference type="Gene3D" id="1.10.287.470">
    <property type="entry name" value="Helix hairpin bin"/>
    <property type="match status" value="1"/>
</dbReference>
<gene>
    <name evidence="7" type="ORF">DKW60_20460</name>
</gene>
<dbReference type="Pfam" id="PF25876">
    <property type="entry name" value="HH_MFP_RND"/>
    <property type="match status" value="1"/>
</dbReference>
<dbReference type="OrthoDB" id="2110899at2"/>
<evidence type="ECO:0000259" key="5">
    <source>
        <dbReference type="Pfam" id="PF25917"/>
    </source>
</evidence>
<dbReference type="Pfam" id="PF25917">
    <property type="entry name" value="BSH_RND"/>
    <property type="match status" value="1"/>
</dbReference>
<dbReference type="Pfam" id="PF25967">
    <property type="entry name" value="RND-MFP_C"/>
    <property type="match status" value="1"/>
</dbReference>
<name>A0A317C8V7_9GAMM</name>
<comment type="similarity">
    <text evidence="2">Belongs to the membrane fusion protein (MFP) (TC 8.A.1) family.</text>
</comment>
<evidence type="ECO:0000256" key="1">
    <source>
        <dbReference type="ARBA" id="ARBA00004196"/>
    </source>
</evidence>
<dbReference type="Gene3D" id="2.40.420.20">
    <property type="match status" value="1"/>
</dbReference>
<organism evidence="7 8">
    <name type="scientific">Leucothrix pacifica</name>
    <dbReference type="NCBI Taxonomy" id="1247513"/>
    <lineage>
        <taxon>Bacteria</taxon>
        <taxon>Pseudomonadati</taxon>
        <taxon>Pseudomonadota</taxon>
        <taxon>Gammaproteobacteria</taxon>
        <taxon>Thiotrichales</taxon>
        <taxon>Thiotrichaceae</taxon>
        <taxon>Leucothrix</taxon>
    </lineage>
</organism>
<evidence type="ECO:0000313" key="7">
    <source>
        <dbReference type="EMBL" id="PWQ92562.1"/>
    </source>
</evidence>
<reference evidence="7 8" key="1">
    <citation type="submission" date="2018-05" db="EMBL/GenBank/DDBJ databases">
        <title>Leucothrix arctica sp. nov., isolated from Arctic seawater.</title>
        <authorList>
            <person name="Choi A."/>
            <person name="Baek K."/>
        </authorList>
    </citation>
    <scope>NUCLEOTIDE SEQUENCE [LARGE SCALE GENOMIC DNA]</scope>
    <source>
        <strain evidence="7 8">JCM 18388</strain>
    </source>
</reference>
<protein>
    <submittedName>
        <fullName evidence="7">Efflux RND transporter periplasmic adaptor subunit</fullName>
    </submittedName>
</protein>
<feature type="domain" description="Multidrug resistance protein MdtA-like C-terminal permuted SH3" evidence="6">
    <location>
        <begin position="299"/>
        <end position="358"/>
    </location>
</feature>
<dbReference type="InterPro" id="IPR058627">
    <property type="entry name" value="MdtA-like_C"/>
</dbReference>
<comment type="subcellular location">
    <subcellularLocation>
        <location evidence="1">Cell envelope</location>
    </subcellularLocation>
</comment>
<dbReference type="SUPFAM" id="SSF111369">
    <property type="entry name" value="HlyD-like secretion proteins"/>
    <property type="match status" value="1"/>
</dbReference>
<feature type="domain" description="Multidrug resistance protein MdtA-like alpha-helical hairpin" evidence="4">
    <location>
        <begin position="113"/>
        <end position="173"/>
    </location>
</feature>
<dbReference type="InterPro" id="IPR006143">
    <property type="entry name" value="RND_pump_MFP"/>
</dbReference>
<keyword evidence="3" id="KW-0813">Transport</keyword>
<sequence>MMVNTSLRAILMNAQTPLYRLLMVFLLIPLLQACQLDSTAAEQTEAPEIIRQALVTQPIPNAGSKVRTFPAIVEASDQTDLAFRVAGQLTQLTVKSGQQVKKGQLLAQLDTNDFRNTLVDRKAKLDLATTQYQQTYTLFQKKYASKAELDQYRASLRSAEASVKQANDNLRYTALRAPFSGVVSHVSVENFQFIQPQQTIVQIQRSGDVGIRFDVPESVFTQLRKIDNYRSLCGTVSFGTGTDSYQACYKEHDLVPDTLTRTYPVLFSLQNPEQITVLAGMSATISIDLSKISKSISNNIMLIPVESVFDQNDQRYVWRLNEDLTLHKHPVTTSGISNNMIMVSQGLTPADRIIAAGVSHLREGQKIRIYQKERGL</sequence>
<dbReference type="EMBL" id="QGKM01000083">
    <property type="protein sequence ID" value="PWQ92562.1"/>
    <property type="molecule type" value="Genomic_DNA"/>
</dbReference>
<dbReference type="InterPro" id="IPR058625">
    <property type="entry name" value="MdtA-like_BSH"/>
</dbReference>
<dbReference type="Gene3D" id="2.40.30.170">
    <property type="match status" value="1"/>
</dbReference>
<evidence type="ECO:0000259" key="6">
    <source>
        <dbReference type="Pfam" id="PF25967"/>
    </source>
</evidence>
<evidence type="ECO:0000256" key="3">
    <source>
        <dbReference type="ARBA" id="ARBA00022448"/>
    </source>
</evidence>
<dbReference type="GO" id="GO:1990281">
    <property type="term" value="C:efflux pump complex"/>
    <property type="evidence" value="ECO:0007669"/>
    <property type="project" value="TreeGrafter"/>
</dbReference>
<dbReference type="InterPro" id="IPR058624">
    <property type="entry name" value="MdtA-like_HH"/>
</dbReference>
<dbReference type="Proteomes" id="UP000245539">
    <property type="component" value="Unassembled WGS sequence"/>
</dbReference>
<dbReference type="AlphaFoldDB" id="A0A317C8V7"/>
<dbReference type="Gene3D" id="2.40.50.100">
    <property type="match status" value="1"/>
</dbReference>
<dbReference type="GO" id="GO:0015562">
    <property type="term" value="F:efflux transmembrane transporter activity"/>
    <property type="evidence" value="ECO:0007669"/>
    <property type="project" value="TreeGrafter"/>
</dbReference>
<feature type="domain" description="Multidrug resistance protein MdtA-like barrel-sandwich hybrid" evidence="5">
    <location>
        <begin position="80"/>
        <end position="199"/>
    </location>
</feature>
<evidence type="ECO:0000313" key="8">
    <source>
        <dbReference type="Proteomes" id="UP000245539"/>
    </source>
</evidence>
<evidence type="ECO:0000256" key="2">
    <source>
        <dbReference type="ARBA" id="ARBA00009477"/>
    </source>
</evidence>
<accession>A0A317C8V7</accession>
<evidence type="ECO:0000259" key="4">
    <source>
        <dbReference type="Pfam" id="PF25876"/>
    </source>
</evidence>